<name>A0A1J4MZP5_9ACTN</name>
<dbReference type="InterPro" id="IPR036291">
    <property type="entry name" value="NAD(P)-bd_dom_sf"/>
</dbReference>
<gene>
    <name evidence="2" type="ORF">UG56_026980</name>
</gene>
<accession>A0A1J4MZP5</accession>
<dbReference type="PANTHER" id="PTHR43162:SF1">
    <property type="entry name" value="PRESTALK A DIFFERENTIATION PROTEIN A"/>
    <property type="match status" value="1"/>
</dbReference>
<evidence type="ECO:0000313" key="2">
    <source>
        <dbReference type="EMBL" id="OIJ23625.1"/>
    </source>
</evidence>
<dbReference type="STRING" id="1844.UG56_026980"/>
<feature type="domain" description="NmrA-like" evidence="1">
    <location>
        <begin position="2"/>
        <end position="237"/>
    </location>
</feature>
<organism evidence="2 3">
    <name type="scientific">Nocardioides luteus</name>
    <dbReference type="NCBI Taxonomy" id="1844"/>
    <lineage>
        <taxon>Bacteria</taxon>
        <taxon>Bacillati</taxon>
        <taxon>Actinomycetota</taxon>
        <taxon>Actinomycetes</taxon>
        <taxon>Propionibacteriales</taxon>
        <taxon>Nocardioidaceae</taxon>
        <taxon>Nocardioides</taxon>
    </lineage>
</organism>
<dbReference type="AlphaFoldDB" id="A0A1J4MZP5"/>
<dbReference type="EMBL" id="JZDQ02000063">
    <property type="protein sequence ID" value="OIJ23625.1"/>
    <property type="molecule type" value="Genomic_DNA"/>
</dbReference>
<dbReference type="InterPro" id="IPR008030">
    <property type="entry name" value="NmrA-like"/>
</dbReference>
<reference evidence="2" key="1">
    <citation type="submission" date="2016-10" db="EMBL/GenBank/DDBJ databases">
        <title>Draft Genome Sequence of Nocardioides luteus Strain BAFB, an Alkane-Degrading Bacterium Isolated from JP-7 Polluted Soil.</title>
        <authorList>
            <person name="Brown L."/>
            <person name="Ruiz O.N."/>
            <person name="Gunasekera T."/>
        </authorList>
    </citation>
    <scope>NUCLEOTIDE SEQUENCE [LARGE SCALE GENOMIC DNA]</scope>
    <source>
        <strain evidence="2">BAFB</strain>
    </source>
</reference>
<evidence type="ECO:0000259" key="1">
    <source>
        <dbReference type="Pfam" id="PF05368"/>
    </source>
</evidence>
<dbReference type="SUPFAM" id="SSF51735">
    <property type="entry name" value="NAD(P)-binding Rossmann-fold domains"/>
    <property type="match status" value="1"/>
</dbReference>
<dbReference type="PANTHER" id="PTHR43162">
    <property type="match status" value="1"/>
</dbReference>
<proteinExistence type="predicted"/>
<evidence type="ECO:0000313" key="3">
    <source>
        <dbReference type="Proteomes" id="UP000033772"/>
    </source>
</evidence>
<dbReference type="Pfam" id="PF05368">
    <property type="entry name" value="NmrA"/>
    <property type="match status" value="1"/>
</dbReference>
<sequence>MIVITGATGNVGRPLVELLADAGHAVTAVSRAQSAPLPTRPGVVTAAADLADVATLAPALAGADALFLLVSGAGAHVDGPALMKHAEAAGVRRVVLQSSQAVGTRPGTPSHAPLVELEDAVRGSAMEWTILRPGGFASNALAWVPMVQETNTVHAPFGDVALPVVDPLDIAEVAAVVLTEDGHAGRTYEITGPVAITPREQVAEIAAATGRPLEFVELTPEDALRQMATFMPSAVAEGTLAILGNPTDAEQAISPHVEELLGRPARGFGEWAERFAAAYGA</sequence>
<dbReference type="OrthoDB" id="116343at2"/>
<dbReference type="RefSeq" id="WP_071327364.1">
    <property type="nucleotide sequence ID" value="NZ_JZDQ02000063.1"/>
</dbReference>
<dbReference type="Proteomes" id="UP000033772">
    <property type="component" value="Unassembled WGS sequence"/>
</dbReference>
<comment type="caution">
    <text evidence="2">The sequence shown here is derived from an EMBL/GenBank/DDBJ whole genome shotgun (WGS) entry which is preliminary data.</text>
</comment>
<dbReference type="InterPro" id="IPR051604">
    <property type="entry name" value="Ergot_Alk_Oxidoreductase"/>
</dbReference>
<keyword evidence="3" id="KW-1185">Reference proteome</keyword>
<dbReference type="Gene3D" id="3.40.50.720">
    <property type="entry name" value="NAD(P)-binding Rossmann-like Domain"/>
    <property type="match status" value="1"/>
</dbReference>
<dbReference type="Gene3D" id="3.90.25.10">
    <property type="entry name" value="UDP-galactose 4-epimerase, domain 1"/>
    <property type="match status" value="1"/>
</dbReference>
<protein>
    <submittedName>
        <fullName evidence="2">NmrA family transcriptional regulator</fullName>
    </submittedName>
</protein>